<comment type="caution">
    <text evidence="2">The sequence shown here is derived from an EMBL/GenBank/DDBJ whole genome shotgun (WGS) entry which is preliminary data.</text>
</comment>
<proteinExistence type="predicted"/>
<evidence type="ECO:0000256" key="1">
    <source>
        <dbReference type="SAM" id="MobiDB-lite"/>
    </source>
</evidence>
<protein>
    <submittedName>
        <fullName evidence="2">Uncharacterized protein</fullName>
    </submittedName>
</protein>
<sequence>MRSCSRDARFAAPEEHQRGGKAREPLKFYTCSCSRDVCFAAPEEDRRGEQGPRALKVLHALPLAGRAFCHTRGALERGRARVPLKFFMRSRSRDTCVAAPEKHRRGGRA</sequence>
<dbReference type="EMBL" id="JANPWB010000012">
    <property type="protein sequence ID" value="KAJ1119532.1"/>
    <property type="molecule type" value="Genomic_DNA"/>
</dbReference>
<evidence type="ECO:0000313" key="2">
    <source>
        <dbReference type="EMBL" id="KAJ1119532.1"/>
    </source>
</evidence>
<keyword evidence="3" id="KW-1185">Reference proteome</keyword>
<name>A0AAV7NU35_PLEWA</name>
<gene>
    <name evidence="2" type="ORF">NDU88_007717</name>
</gene>
<reference evidence="2" key="1">
    <citation type="journal article" date="2022" name="bioRxiv">
        <title>Sequencing and chromosome-scale assembly of the giantPleurodeles waltlgenome.</title>
        <authorList>
            <person name="Brown T."/>
            <person name="Elewa A."/>
            <person name="Iarovenko S."/>
            <person name="Subramanian E."/>
            <person name="Araus A.J."/>
            <person name="Petzold A."/>
            <person name="Susuki M."/>
            <person name="Suzuki K.-i.T."/>
            <person name="Hayashi T."/>
            <person name="Toyoda A."/>
            <person name="Oliveira C."/>
            <person name="Osipova E."/>
            <person name="Leigh N.D."/>
            <person name="Simon A."/>
            <person name="Yun M.H."/>
        </authorList>
    </citation>
    <scope>NUCLEOTIDE SEQUENCE</scope>
    <source>
        <strain evidence="2">20211129_DDA</strain>
        <tissue evidence="2">Liver</tissue>
    </source>
</reference>
<evidence type="ECO:0000313" key="3">
    <source>
        <dbReference type="Proteomes" id="UP001066276"/>
    </source>
</evidence>
<feature type="region of interest" description="Disordered" evidence="1">
    <location>
        <begin position="1"/>
        <end position="21"/>
    </location>
</feature>
<organism evidence="2 3">
    <name type="scientific">Pleurodeles waltl</name>
    <name type="common">Iberian ribbed newt</name>
    <dbReference type="NCBI Taxonomy" id="8319"/>
    <lineage>
        <taxon>Eukaryota</taxon>
        <taxon>Metazoa</taxon>
        <taxon>Chordata</taxon>
        <taxon>Craniata</taxon>
        <taxon>Vertebrata</taxon>
        <taxon>Euteleostomi</taxon>
        <taxon>Amphibia</taxon>
        <taxon>Batrachia</taxon>
        <taxon>Caudata</taxon>
        <taxon>Salamandroidea</taxon>
        <taxon>Salamandridae</taxon>
        <taxon>Pleurodelinae</taxon>
        <taxon>Pleurodeles</taxon>
    </lineage>
</organism>
<dbReference type="Proteomes" id="UP001066276">
    <property type="component" value="Chromosome 8"/>
</dbReference>
<dbReference type="AlphaFoldDB" id="A0AAV7NU35"/>
<accession>A0AAV7NU35</accession>